<dbReference type="RefSeq" id="WP_054257662.1">
    <property type="nucleotide sequence ID" value="NZ_CYIG01000048.1"/>
</dbReference>
<reference evidence="1 2" key="1">
    <citation type="submission" date="2016-10" db="EMBL/GenBank/DDBJ databases">
        <authorList>
            <person name="de Groot N.N."/>
        </authorList>
    </citation>
    <scope>NUCLEOTIDE SEQUENCE [LARGE SCALE GENOMIC DNA]</scope>
    <source>
        <strain evidence="1 2">R-24608</strain>
    </source>
</reference>
<accession>A0A1I7KUY3</accession>
<name>A0A1I7KUY3_9BURK</name>
<dbReference type="EMBL" id="FPBX01000075">
    <property type="protein sequence ID" value="SFV01217.1"/>
    <property type="molecule type" value="Genomic_DNA"/>
</dbReference>
<organism evidence="1 2">
    <name type="scientific">Paenacidovorax caeni</name>
    <dbReference type="NCBI Taxonomy" id="343013"/>
    <lineage>
        <taxon>Bacteria</taxon>
        <taxon>Pseudomonadati</taxon>
        <taxon>Pseudomonadota</taxon>
        <taxon>Betaproteobacteria</taxon>
        <taxon>Burkholderiales</taxon>
        <taxon>Comamonadaceae</taxon>
        <taxon>Paenacidovorax</taxon>
    </lineage>
</organism>
<dbReference type="Proteomes" id="UP000183656">
    <property type="component" value="Unassembled WGS sequence"/>
</dbReference>
<protein>
    <submittedName>
        <fullName evidence="1">Uncharacterized protein</fullName>
    </submittedName>
</protein>
<sequence length="175" mass="19453">MSTAVAERPKVKARAGEVAEPINFSASVKSEVADTAKTVPSHQCGLPGAQIDSLAARFDHAKIILQTLVHVFGGDAETNDPCAVPGLHGVVQNVQWLLCRLHQEIMEVDGELPHDLRWRTFEASELINLIEHLEFNNKFEFSRWHTHWTCGYFDTALFAVETAIAALNQVERTHA</sequence>
<keyword evidence="2" id="KW-1185">Reference proteome</keyword>
<evidence type="ECO:0000313" key="1">
    <source>
        <dbReference type="EMBL" id="SFV01217.1"/>
    </source>
</evidence>
<gene>
    <name evidence="1" type="ORF">SAMN04489707_10758</name>
</gene>
<proteinExistence type="predicted"/>
<dbReference type="AlphaFoldDB" id="A0A1I7KUY3"/>
<evidence type="ECO:0000313" key="2">
    <source>
        <dbReference type="Proteomes" id="UP000183656"/>
    </source>
</evidence>
<dbReference type="STRING" id="343013.SAMN04489707_10758"/>